<dbReference type="PANTHER" id="PTHR45661">
    <property type="entry name" value="SURFACE ANTIGEN"/>
    <property type="match status" value="1"/>
</dbReference>
<proteinExistence type="predicted"/>
<dbReference type="Gene3D" id="3.80.10.10">
    <property type="entry name" value="Ribonuclease Inhibitor"/>
    <property type="match status" value="2"/>
</dbReference>
<dbReference type="SUPFAM" id="SSF52058">
    <property type="entry name" value="L domain-like"/>
    <property type="match status" value="1"/>
</dbReference>
<dbReference type="VEuPathDB" id="TrichDB:TVAGG3_0937110"/>
<dbReference type="InterPro" id="IPR032675">
    <property type="entry name" value="LRR_dom_sf"/>
</dbReference>
<dbReference type="InterPro" id="IPR053139">
    <property type="entry name" value="Surface_bspA-like"/>
</dbReference>
<dbReference type="KEGG" id="tva:4775216"/>
<sequence>MSLTLVDIGSSVSEYTVPRDIVSIANGTSNQYFALKSIQTLRKVSFESPSSLTYLGHYSFYHCTHLSEVDLSNCSSLENIGSFCFAKCYSLSRVIFPTKSKLEILGISAFCEVDSVSSYSFPSSLRHINGESMEYGCFSYYQGNELRFNEGLLSIGSCACIYAYCKYIYLPSSLTMLHPYAFICTPNLIEIFGGESISYSIVEKALLSHDETILYAYPAQINGTYYVQSTVKIISFDCFCFSRLQEIIIPGLCIEFKGTPFFHMKSLTYLRIPKSVIKMPSEVIDDCPNLKNLTIELENILNLNYQSVEVMTLGNETKVINEYAFTSAVNLRFIIIPPSVTNIGIGAFQGLKMLQCVRIYGQPIIGNSAFLSTRISCGVDCYSSLIDPLIASGINRNSFNYCCVIHAFQNNACFRMLFDIYSFIFLLI</sequence>
<dbReference type="Proteomes" id="UP000001542">
    <property type="component" value="Unassembled WGS sequence"/>
</dbReference>
<dbReference type="VEuPathDB" id="TrichDB:TVAG_291520"/>
<dbReference type="RefSeq" id="XP_001329423.1">
    <property type="nucleotide sequence ID" value="XM_001329388.1"/>
</dbReference>
<keyword evidence="2" id="KW-1185">Reference proteome</keyword>
<dbReference type="InterPro" id="IPR026906">
    <property type="entry name" value="LRR_5"/>
</dbReference>
<name>A2DQT3_TRIV3</name>
<dbReference type="SMR" id="A2DQT3"/>
<reference evidence="1" key="1">
    <citation type="submission" date="2006-10" db="EMBL/GenBank/DDBJ databases">
        <authorList>
            <person name="Amadeo P."/>
            <person name="Zhao Q."/>
            <person name="Wortman J."/>
            <person name="Fraser-Liggett C."/>
            <person name="Carlton J."/>
        </authorList>
    </citation>
    <scope>NUCLEOTIDE SEQUENCE</scope>
    <source>
        <strain evidence="1">G3</strain>
    </source>
</reference>
<evidence type="ECO:0008006" key="3">
    <source>
        <dbReference type="Google" id="ProtNLM"/>
    </source>
</evidence>
<protein>
    <recommendedName>
        <fullName evidence="3">Surface antigen BspA-like</fullName>
    </recommendedName>
</protein>
<evidence type="ECO:0000313" key="1">
    <source>
        <dbReference type="EMBL" id="EAY17200.1"/>
    </source>
</evidence>
<evidence type="ECO:0000313" key="2">
    <source>
        <dbReference type="Proteomes" id="UP000001542"/>
    </source>
</evidence>
<gene>
    <name evidence="1" type="ORF">TVAG_291520</name>
</gene>
<dbReference type="EMBL" id="DS113233">
    <property type="protein sequence ID" value="EAY17200.1"/>
    <property type="molecule type" value="Genomic_DNA"/>
</dbReference>
<reference evidence="1" key="2">
    <citation type="journal article" date="2007" name="Science">
        <title>Draft genome sequence of the sexually transmitted pathogen Trichomonas vaginalis.</title>
        <authorList>
            <person name="Carlton J.M."/>
            <person name="Hirt R.P."/>
            <person name="Silva J.C."/>
            <person name="Delcher A.L."/>
            <person name="Schatz M."/>
            <person name="Zhao Q."/>
            <person name="Wortman J.R."/>
            <person name="Bidwell S.L."/>
            <person name="Alsmark U.C.M."/>
            <person name="Besteiro S."/>
            <person name="Sicheritz-Ponten T."/>
            <person name="Noel C.J."/>
            <person name="Dacks J.B."/>
            <person name="Foster P.G."/>
            <person name="Simillion C."/>
            <person name="Van de Peer Y."/>
            <person name="Miranda-Saavedra D."/>
            <person name="Barton G.J."/>
            <person name="Westrop G.D."/>
            <person name="Mueller S."/>
            <person name="Dessi D."/>
            <person name="Fiori P.L."/>
            <person name="Ren Q."/>
            <person name="Paulsen I."/>
            <person name="Zhang H."/>
            <person name="Bastida-Corcuera F.D."/>
            <person name="Simoes-Barbosa A."/>
            <person name="Brown M.T."/>
            <person name="Hayes R.D."/>
            <person name="Mukherjee M."/>
            <person name="Okumura C.Y."/>
            <person name="Schneider R."/>
            <person name="Smith A.J."/>
            <person name="Vanacova S."/>
            <person name="Villalvazo M."/>
            <person name="Haas B.J."/>
            <person name="Pertea M."/>
            <person name="Feldblyum T.V."/>
            <person name="Utterback T.R."/>
            <person name="Shu C.L."/>
            <person name="Osoegawa K."/>
            <person name="de Jong P.J."/>
            <person name="Hrdy I."/>
            <person name="Horvathova L."/>
            <person name="Zubacova Z."/>
            <person name="Dolezal P."/>
            <person name="Malik S.B."/>
            <person name="Logsdon J.M. Jr."/>
            <person name="Henze K."/>
            <person name="Gupta A."/>
            <person name="Wang C.C."/>
            <person name="Dunne R.L."/>
            <person name="Upcroft J.A."/>
            <person name="Upcroft P."/>
            <person name="White O."/>
            <person name="Salzberg S.L."/>
            <person name="Tang P."/>
            <person name="Chiu C.-H."/>
            <person name="Lee Y.-S."/>
            <person name="Embley T.M."/>
            <person name="Coombs G.H."/>
            <person name="Mottram J.C."/>
            <person name="Tachezy J."/>
            <person name="Fraser-Liggett C.M."/>
            <person name="Johnson P.J."/>
        </authorList>
    </citation>
    <scope>NUCLEOTIDE SEQUENCE [LARGE SCALE GENOMIC DNA]</scope>
    <source>
        <strain evidence="1">G3</strain>
    </source>
</reference>
<dbReference type="AlphaFoldDB" id="A2DQT3"/>
<accession>A2DQT3</accession>
<dbReference type="PANTHER" id="PTHR45661:SF3">
    <property type="entry name" value="IG-LIKE DOMAIN-CONTAINING PROTEIN"/>
    <property type="match status" value="1"/>
</dbReference>
<dbReference type="Pfam" id="PF13306">
    <property type="entry name" value="LRR_5"/>
    <property type="match status" value="3"/>
</dbReference>
<organism evidence="1 2">
    <name type="scientific">Trichomonas vaginalis (strain ATCC PRA-98 / G3)</name>
    <dbReference type="NCBI Taxonomy" id="412133"/>
    <lineage>
        <taxon>Eukaryota</taxon>
        <taxon>Metamonada</taxon>
        <taxon>Parabasalia</taxon>
        <taxon>Trichomonadida</taxon>
        <taxon>Trichomonadidae</taxon>
        <taxon>Trichomonas</taxon>
    </lineage>
</organism>
<dbReference type="InParanoid" id="A2DQT3"/>